<evidence type="ECO:0000313" key="1">
    <source>
        <dbReference type="EMBL" id="VEU82122.1"/>
    </source>
</evidence>
<dbReference type="InterPro" id="IPR025449">
    <property type="entry name" value="JetB"/>
</dbReference>
<proteinExistence type="predicted"/>
<dbReference type="STRING" id="1408416.GCA_000702765_00683"/>
<evidence type="ECO:0008006" key="3">
    <source>
        <dbReference type="Google" id="ProtNLM"/>
    </source>
</evidence>
<keyword evidence="2" id="KW-1185">Reference proteome</keyword>
<reference evidence="1 2" key="1">
    <citation type="submission" date="2019-01" db="EMBL/GenBank/DDBJ databases">
        <authorList>
            <consortium name="Pathogen Informatics"/>
        </authorList>
    </citation>
    <scope>NUCLEOTIDE SEQUENCE [LARGE SCALE GENOMIC DNA]</scope>
    <source>
        <strain evidence="1 2">NCTC10172</strain>
    </source>
</reference>
<protein>
    <recommendedName>
        <fullName evidence="3">DUF4194 domain-containing protein</fullName>
    </recommendedName>
</protein>
<organism evidence="1 2">
    <name type="scientific">Acholeplasma hippikon</name>
    <dbReference type="NCBI Taxonomy" id="264636"/>
    <lineage>
        <taxon>Bacteria</taxon>
        <taxon>Bacillati</taxon>
        <taxon>Mycoplasmatota</taxon>
        <taxon>Mollicutes</taxon>
        <taxon>Acholeplasmatales</taxon>
        <taxon>Acholeplasmataceae</taxon>
        <taxon>Acholeplasma</taxon>
    </lineage>
</organism>
<dbReference type="KEGG" id="ahk:NCTC10172_00128"/>
<name>A0A449BI59_9MOLU</name>
<dbReference type="RefSeq" id="WP_035368983.1">
    <property type="nucleotide sequence ID" value="NZ_LR215050.1"/>
</dbReference>
<dbReference type="EMBL" id="LR215050">
    <property type="protein sequence ID" value="VEU82122.1"/>
    <property type="molecule type" value="Genomic_DNA"/>
</dbReference>
<evidence type="ECO:0000313" key="2">
    <source>
        <dbReference type="Proteomes" id="UP000290909"/>
    </source>
</evidence>
<gene>
    <name evidence="1" type="ORF">NCTC10172_00128</name>
</gene>
<sequence>MIAKSAALKQLFEEMAQLKEAEKQTFSRVVNKLFQVNYITRKKIADANDYRFILAYKNVFEAYFALADFELMIERHEEVVYIKNESSFNHLRLKKEESILLLIVRMIYQAKMSVVTLDENVEIYLSDIHNELAKVGYLDNKRMTKDKLKPSLQLLKNYNIIDYMDKNLRDDARIKIYPTILFVVNIDNIKDLLDHLDQYLQGGSDNEEIDED</sequence>
<dbReference type="Pfam" id="PF13835">
    <property type="entry name" value="DUF4194"/>
    <property type="match status" value="1"/>
</dbReference>
<dbReference type="Proteomes" id="UP000290909">
    <property type="component" value="Chromosome"/>
</dbReference>
<dbReference type="AlphaFoldDB" id="A0A449BI59"/>
<accession>A0A449BI59</accession>